<evidence type="ECO:0000256" key="5">
    <source>
        <dbReference type="SAM" id="MobiDB-lite"/>
    </source>
</evidence>
<dbReference type="SUPFAM" id="SSF103481">
    <property type="entry name" value="Multidrug resistance efflux transporter EmrE"/>
    <property type="match status" value="1"/>
</dbReference>
<dbReference type="InterPro" id="IPR037185">
    <property type="entry name" value="EmrE-like"/>
</dbReference>
<feature type="transmembrane region" description="Helical" evidence="6">
    <location>
        <begin position="64"/>
        <end position="87"/>
    </location>
</feature>
<keyword evidence="4 6" id="KW-0472">Membrane</keyword>
<feature type="transmembrane region" description="Helical" evidence="6">
    <location>
        <begin position="268"/>
        <end position="290"/>
    </location>
</feature>
<gene>
    <name evidence="9" type="ORF">VHEMI00951</name>
</gene>
<proteinExistence type="predicted"/>
<evidence type="ECO:0000256" key="1">
    <source>
        <dbReference type="ARBA" id="ARBA00004141"/>
    </source>
</evidence>
<evidence type="ECO:0000256" key="2">
    <source>
        <dbReference type="ARBA" id="ARBA00022692"/>
    </source>
</evidence>
<evidence type="ECO:0000256" key="3">
    <source>
        <dbReference type="ARBA" id="ARBA00022989"/>
    </source>
</evidence>
<dbReference type="STRING" id="1531966.A0A0A1SRT5"/>
<dbReference type="Pfam" id="PF13127">
    <property type="entry name" value="DUF3955"/>
    <property type="match status" value="1"/>
</dbReference>
<dbReference type="GO" id="GO:0000329">
    <property type="term" value="C:fungal-type vacuole membrane"/>
    <property type="evidence" value="ECO:0007669"/>
    <property type="project" value="TreeGrafter"/>
</dbReference>
<feature type="transmembrane region" description="Helical" evidence="6">
    <location>
        <begin position="302"/>
        <end position="326"/>
    </location>
</feature>
<keyword evidence="10" id="KW-1185">Reference proteome</keyword>
<dbReference type="PANTHER" id="PTHR23051">
    <property type="entry name" value="SOLUTE CARRIER FAMILY 35, MEMBER F5"/>
    <property type="match status" value="1"/>
</dbReference>
<evidence type="ECO:0000256" key="4">
    <source>
        <dbReference type="ARBA" id="ARBA00023136"/>
    </source>
</evidence>
<dbReference type="OrthoDB" id="1436450at2759"/>
<dbReference type="InterPro" id="IPR000620">
    <property type="entry name" value="EamA_dom"/>
</dbReference>
<comment type="subcellular location">
    <subcellularLocation>
        <location evidence="1">Membrane</location>
        <topology evidence="1">Multi-pass membrane protein</topology>
    </subcellularLocation>
</comment>
<protein>
    <submittedName>
        <fullName evidence="9">Putative Vacuolar membrane protein</fullName>
    </submittedName>
</protein>
<feature type="transmembrane region" description="Helical" evidence="6">
    <location>
        <begin position="229"/>
        <end position="248"/>
    </location>
</feature>
<feature type="transmembrane region" description="Helical" evidence="6">
    <location>
        <begin position="395"/>
        <end position="411"/>
    </location>
</feature>
<evidence type="ECO:0000259" key="8">
    <source>
        <dbReference type="Pfam" id="PF13127"/>
    </source>
</evidence>
<evidence type="ECO:0000313" key="9">
    <source>
        <dbReference type="EMBL" id="CEJ80786.1"/>
    </source>
</evidence>
<keyword evidence="2 6" id="KW-0812">Transmembrane</keyword>
<evidence type="ECO:0000256" key="6">
    <source>
        <dbReference type="SAM" id="Phobius"/>
    </source>
</evidence>
<keyword evidence="3 6" id="KW-1133">Transmembrane helix</keyword>
<feature type="region of interest" description="Disordered" evidence="5">
    <location>
        <begin position="416"/>
        <end position="444"/>
    </location>
</feature>
<sequence length="444" mass="49039">MTNPTGPAEQEPRRLSEDAVELAISLTSSHGTRSMPASPALQPQGLTARLGLAGMARRTLGISLLLVTVFLWTLSNFLASFIFSGHIYDKPFFLVYVNSSVFAVSLLPMFVNYLVRRRFRGAYRDAIREWHEYRGRFPVAKNEEEGSDDERLLVDDEDAVESVRGDEKMGFGETASLSLEFSMLWFAANYLASACLEYTSVASVTILTSTSSIWTLIFCALFRVETFSLRKLLGVLASLVGVVLISSVDLSGESDDNRGSFPHKSATQIAIGDSMAFVSAIVYGLYVTVMKRKVGDESKVNMRLFFGLVGVFNLALLWPLFFVLHWTGMEPFEMPPTGMVWTVIIINSLASFVSDMCWAFAMLLTTPLVVTVGISLTIPLSLIGEMIQYNQYAGVIYWVGAAIVLVSFVFVNQESSDAEEPETKPASSAQRRRRSTNSVGTTEL</sequence>
<dbReference type="InterPro" id="IPR025016">
    <property type="entry name" value="DUF3955"/>
</dbReference>
<dbReference type="HOGENOM" id="CLU_026578_0_1_1"/>
<dbReference type="EMBL" id="CDHN01000001">
    <property type="protein sequence ID" value="CEJ80786.1"/>
    <property type="molecule type" value="Genomic_DNA"/>
</dbReference>
<evidence type="ECO:0000313" key="10">
    <source>
        <dbReference type="Proteomes" id="UP000039046"/>
    </source>
</evidence>
<dbReference type="Proteomes" id="UP000039046">
    <property type="component" value="Unassembled WGS sequence"/>
</dbReference>
<feature type="domain" description="EamA" evidence="7">
    <location>
        <begin position="186"/>
        <end position="246"/>
    </location>
</feature>
<feature type="domain" description="DUF3955" evidence="8">
    <location>
        <begin position="59"/>
        <end position="113"/>
    </location>
</feature>
<feature type="transmembrane region" description="Helical" evidence="6">
    <location>
        <begin position="338"/>
        <end position="361"/>
    </location>
</feature>
<name>A0A0A1SRT5_9HYPO</name>
<feature type="transmembrane region" description="Helical" evidence="6">
    <location>
        <begin position="93"/>
        <end position="115"/>
    </location>
</feature>
<dbReference type="PANTHER" id="PTHR23051:SF0">
    <property type="entry name" value="SOLUTE CARRIER FAMILY 35 MEMBER F5"/>
    <property type="match status" value="1"/>
</dbReference>
<organism evidence="9 10">
    <name type="scientific">[Torrubiella] hemipterigena</name>
    <dbReference type="NCBI Taxonomy" id="1531966"/>
    <lineage>
        <taxon>Eukaryota</taxon>
        <taxon>Fungi</taxon>
        <taxon>Dikarya</taxon>
        <taxon>Ascomycota</taxon>
        <taxon>Pezizomycotina</taxon>
        <taxon>Sordariomycetes</taxon>
        <taxon>Hypocreomycetidae</taxon>
        <taxon>Hypocreales</taxon>
        <taxon>Clavicipitaceae</taxon>
        <taxon>Clavicipitaceae incertae sedis</taxon>
        <taxon>'Torrubiella' clade</taxon>
    </lineage>
</organism>
<dbReference type="AlphaFoldDB" id="A0A0A1SRT5"/>
<feature type="transmembrane region" description="Helical" evidence="6">
    <location>
        <begin position="368"/>
        <end position="389"/>
    </location>
</feature>
<dbReference type="Pfam" id="PF00892">
    <property type="entry name" value="EamA"/>
    <property type="match status" value="1"/>
</dbReference>
<reference evidence="9 10" key="1">
    <citation type="journal article" date="2015" name="Genome Announc.">
        <title>Draft Genome Sequence and Gene Annotation of the Entomopathogenic Fungus Verticillium hemipterigenum.</title>
        <authorList>
            <person name="Horn F."/>
            <person name="Habel A."/>
            <person name="Scharf D.H."/>
            <person name="Dworschak J."/>
            <person name="Brakhage A.A."/>
            <person name="Guthke R."/>
            <person name="Hertweck C."/>
            <person name="Linde J."/>
        </authorList>
    </citation>
    <scope>NUCLEOTIDE SEQUENCE [LARGE SCALE GENOMIC DNA]</scope>
</reference>
<evidence type="ECO:0000259" key="7">
    <source>
        <dbReference type="Pfam" id="PF00892"/>
    </source>
</evidence>
<accession>A0A0A1SRT5</accession>